<name>A0A9D1N1C2_9CLOT</name>
<comment type="caution">
    <text evidence="2">The sequence shown here is derived from an EMBL/GenBank/DDBJ whole genome shotgun (WGS) entry which is preliminary data.</text>
</comment>
<dbReference type="EMBL" id="DVOD01000068">
    <property type="protein sequence ID" value="HIU93299.1"/>
    <property type="molecule type" value="Genomic_DNA"/>
</dbReference>
<dbReference type="Proteomes" id="UP000886748">
    <property type="component" value="Unassembled WGS sequence"/>
</dbReference>
<feature type="region of interest" description="Disordered" evidence="1">
    <location>
        <begin position="67"/>
        <end position="94"/>
    </location>
</feature>
<reference evidence="2" key="1">
    <citation type="submission" date="2020-10" db="EMBL/GenBank/DDBJ databases">
        <authorList>
            <person name="Gilroy R."/>
        </authorList>
    </citation>
    <scope>NUCLEOTIDE SEQUENCE</scope>
    <source>
        <strain evidence="2">CHK154-7741</strain>
    </source>
</reference>
<evidence type="ECO:0000256" key="1">
    <source>
        <dbReference type="SAM" id="MobiDB-lite"/>
    </source>
</evidence>
<evidence type="ECO:0000313" key="2">
    <source>
        <dbReference type="EMBL" id="HIU93299.1"/>
    </source>
</evidence>
<dbReference type="AlphaFoldDB" id="A0A9D1N1C2"/>
<protein>
    <submittedName>
        <fullName evidence="2">Uncharacterized protein</fullName>
    </submittedName>
</protein>
<gene>
    <name evidence="2" type="ORF">IAD26_09235</name>
</gene>
<accession>A0A9D1N1C2</accession>
<evidence type="ECO:0000313" key="3">
    <source>
        <dbReference type="Proteomes" id="UP000886748"/>
    </source>
</evidence>
<reference evidence="2" key="2">
    <citation type="journal article" date="2021" name="PeerJ">
        <title>Extensive microbial diversity within the chicken gut microbiome revealed by metagenomics and culture.</title>
        <authorList>
            <person name="Gilroy R."/>
            <person name="Ravi A."/>
            <person name="Getino M."/>
            <person name="Pursley I."/>
            <person name="Horton D.L."/>
            <person name="Alikhan N.F."/>
            <person name="Baker D."/>
            <person name="Gharbi K."/>
            <person name="Hall N."/>
            <person name="Watson M."/>
            <person name="Adriaenssens E.M."/>
            <person name="Foster-Nyarko E."/>
            <person name="Jarju S."/>
            <person name="Secka A."/>
            <person name="Antonio M."/>
            <person name="Oren A."/>
            <person name="Chaudhuri R.R."/>
            <person name="La Ragione R."/>
            <person name="Hildebrand F."/>
            <person name="Pallen M.J."/>
        </authorList>
    </citation>
    <scope>NUCLEOTIDE SEQUENCE</scope>
    <source>
        <strain evidence="2">CHK154-7741</strain>
    </source>
</reference>
<sequence length="94" mass="10332">MSFSVNSVSSHSVSRYEMKSQYRNAGIPDDVISQGETAIQNYAFENGITLPDFTSQDEEPLFEMNSNAQDTGVQAQSAQANQSDGSTKRLKYNA</sequence>
<organism evidence="2 3">
    <name type="scientific">Candidatus Limenecus avicola</name>
    <dbReference type="NCBI Taxonomy" id="2840847"/>
    <lineage>
        <taxon>Bacteria</taxon>
        <taxon>Bacillati</taxon>
        <taxon>Bacillota</taxon>
        <taxon>Clostridia</taxon>
        <taxon>Eubacteriales</taxon>
        <taxon>Clostridiaceae</taxon>
        <taxon>Clostridiaceae incertae sedis</taxon>
        <taxon>Candidatus Limenecus</taxon>
    </lineage>
</organism>
<feature type="compositionally biased region" description="Polar residues" evidence="1">
    <location>
        <begin position="67"/>
        <end position="85"/>
    </location>
</feature>
<proteinExistence type="predicted"/>